<feature type="region of interest" description="Disordered" evidence="1">
    <location>
        <begin position="359"/>
        <end position="382"/>
    </location>
</feature>
<dbReference type="Proteomes" id="UP001521785">
    <property type="component" value="Unassembled WGS sequence"/>
</dbReference>
<feature type="region of interest" description="Disordered" evidence="1">
    <location>
        <begin position="1"/>
        <end position="56"/>
    </location>
</feature>
<feature type="compositionally biased region" description="Basic and acidic residues" evidence="1">
    <location>
        <begin position="359"/>
        <end position="370"/>
    </location>
</feature>
<comment type="caution">
    <text evidence="2">The sequence shown here is derived from an EMBL/GenBank/DDBJ whole genome shotgun (WGS) entry which is preliminary data.</text>
</comment>
<proteinExistence type="predicted"/>
<protein>
    <submittedName>
        <fullName evidence="2">Uncharacterized protein</fullName>
    </submittedName>
</protein>
<reference evidence="2 3" key="1">
    <citation type="submission" date="2024-02" db="EMBL/GenBank/DDBJ databases">
        <title>De novo assembly and annotation of 12 fungi associated with fruit tree decline syndrome in Ontario, Canada.</title>
        <authorList>
            <person name="Sulman M."/>
            <person name="Ellouze W."/>
            <person name="Ilyukhin E."/>
        </authorList>
    </citation>
    <scope>NUCLEOTIDE SEQUENCE [LARGE SCALE GENOMIC DNA]</scope>
    <source>
        <strain evidence="2 3">M42-189</strain>
    </source>
</reference>
<organism evidence="2 3">
    <name type="scientific">Paraconiothyrium brasiliense</name>
    <dbReference type="NCBI Taxonomy" id="300254"/>
    <lineage>
        <taxon>Eukaryota</taxon>
        <taxon>Fungi</taxon>
        <taxon>Dikarya</taxon>
        <taxon>Ascomycota</taxon>
        <taxon>Pezizomycotina</taxon>
        <taxon>Dothideomycetes</taxon>
        <taxon>Pleosporomycetidae</taxon>
        <taxon>Pleosporales</taxon>
        <taxon>Massarineae</taxon>
        <taxon>Didymosphaeriaceae</taxon>
        <taxon>Paraconiothyrium</taxon>
    </lineage>
</organism>
<accession>A0ABR3RWW4</accession>
<evidence type="ECO:0000256" key="1">
    <source>
        <dbReference type="SAM" id="MobiDB-lite"/>
    </source>
</evidence>
<keyword evidence="3" id="KW-1185">Reference proteome</keyword>
<evidence type="ECO:0000313" key="3">
    <source>
        <dbReference type="Proteomes" id="UP001521785"/>
    </source>
</evidence>
<feature type="region of interest" description="Disordered" evidence="1">
    <location>
        <begin position="98"/>
        <end position="120"/>
    </location>
</feature>
<dbReference type="EMBL" id="JAKJXO020000003">
    <property type="protein sequence ID" value="KAL1608457.1"/>
    <property type="molecule type" value="Genomic_DNA"/>
</dbReference>
<feature type="region of interest" description="Disordered" evidence="1">
    <location>
        <begin position="153"/>
        <end position="173"/>
    </location>
</feature>
<feature type="compositionally biased region" description="Basic and acidic residues" evidence="1">
    <location>
        <begin position="37"/>
        <end position="50"/>
    </location>
</feature>
<evidence type="ECO:0000313" key="2">
    <source>
        <dbReference type="EMBL" id="KAL1608457.1"/>
    </source>
</evidence>
<gene>
    <name evidence="2" type="ORF">SLS60_003399</name>
</gene>
<name>A0ABR3RWW4_9PLEO</name>
<sequence>MNSNSSPLTLRAYSPASTTAPEDDNKLPQHTKPSRIKVLELPERQRKRGESTASRVSVNLESNHIRAALLHISKVRDESPIRAKTGSRTGWAVLQVEKRQQRETMPAEARANKPARPPPRLAVSAPVFAKSGLSRPLPASPVGNAWSGEHYWKPQFSESGPGSPGSDECGNAHSDAARRNVYESVLEDVETCVRDLKAEIAHSSEQMTDAEAEVVAAMTVLEEKDAVYAIEHEMPVPGEITSKTEEFAQDQKQALGQNLVRCESDFRKSDWLHFAQTTLQPTTTLEYVRASLQMIKKRRRSAGLEPSEPAYCLVYAVQILEEKIRKLKARDSYEESSDDEVVEYGKFLKSIAEVLPNQEEKQNSIRRDVSESGLGRRRLKGKAPSTLDLETWASELKVLDEKGEVPESGDEDLLF</sequence>